<comment type="caution">
    <text evidence="3">The sequence shown here is derived from an EMBL/GenBank/DDBJ whole genome shotgun (WGS) entry which is preliminary data.</text>
</comment>
<protein>
    <submittedName>
        <fullName evidence="3">Histidine kinase</fullName>
    </submittedName>
</protein>
<name>A0ABS3JSC0_9BACT</name>
<evidence type="ECO:0000313" key="4">
    <source>
        <dbReference type="Proteomes" id="UP000664628"/>
    </source>
</evidence>
<sequence length="359" mass="40607">MKVLERNQVWLHVLGWTFFAGLPFLTLPSFFWNQQDLISIGTAQLMTGLVIATCFYYNLRRLTPDLLTNHEVNRFVFTLLGMWLVVILVKLACFYGVPAGVHFSPKGRRRQFSPWPGAVSVSLSFGFGILLSSLIALGRHHARVRDQQQQMALGKVSAELAMLKLQVSPHFLFNTLNNIRWLARKKADQTEEAVLKLSQLLRYMLYQAQRDHVPLVQEIEHLHHYIDLQQMRLNERQTVSFDVEGPVNGLLIEPLLFIPFVENAFKYGLHGQEASHIQIHLQVSETTLSFSVSNPLFAASGASSEDSGIGIANVKQRLALHYPDRHTLTYGARSGHFSVHIVLQLPTVRTSAPMAFATK</sequence>
<gene>
    <name evidence="3" type="ORF">J2I46_27080</name>
</gene>
<organism evidence="3 4">
    <name type="scientific">Fibrella forsythiae</name>
    <dbReference type="NCBI Taxonomy" id="2817061"/>
    <lineage>
        <taxon>Bacteria</taxon>
        <taxon>Pseudomonadati</taxon>
        <taxon>Bacteroidota</taxon>
        <taxon>Cytophagia</taxon>
        <taxon>Cytophagales</taxon>
        <taxon>Spirosomataceae</taxon>
        <taxon>Fibrella</taxon>
    </lineage>
</organism>
<reference evidence="3 4" key="1">
    <citation type="submission" date="2021-03" db="EMBL/GenBank/DDBJ databases">
        <title>Fibrella sp. HMF5405 genome sequencing and assembly.</title>
        <authorList>
            <person name="Kang H."/>
            <person name="Kim H."/>
            <person name="Bae S."/>
            <person name="Joh K."/>
        </authorList>
    </citation>
    <scope>NUCLEOTIDE SEQUENCE [LARGE SCALE GENOMIC DNA]</scope>
    <source>
        <strain evidence="3 4">HMF5405</strain>
    </source>
</reference>
<dbReference type="Gene3D" id="3.30.565.10">
    <property type="entry name" value="Histidine kinase-like ATPase, C-terminal domain"/>
    <property type="match status" value="1"/>
</dbReference>
<keyword evidence="1" id="KW-0472">Membrane</keyword>
<evidence type="ECO:0000256" key="1">
    <source>
        <dbReference type="SAM" id="Phobius"/>
    </source>
</evidence>
<accession>A0ABS3JSC0</accession>
<keyword evidence="1" id="KW-0812">Transmembrane</keyword>
<dbReference type="InterPro" id="IPR036890">
    <property type="entry name" value="HATPase_C_sf"/>
</dbReference>
<feature type="transmembrane region" description="Helical" evidence="1">
    <location>
        <begin position="117"/>
        <end position="137"/>
    </location>
</feature>
<dbReference type="GO" id="GO:0016301">
    <property type="term" value="F:kinase activity"/>
    <property type="evidence" value="ECO:0007669"/>
    <property type="project" value="UniProtKB-KW"/>
</dbReference>
<dbReference type="RefSeq" id="WP_207332222.1">
    <property type="nucleotide sequence ID" value="NZ_JAFMYW010000010.1"/>
</dbReference>
<keyword evidence="3" id="KW-0418">Kinase</keyword>
<feature type="transmembrane region" description="Helical" evidence="1">
    <location>
        <begin position="9"/>
        <end position="31"/>
    </location>
</feature>
<evidence type="ECO:0000259" key="2">
    <source>
        <dbReference type="Pfam" id="PF06580"/>
    </source>
</evidence>
<dbReference type="InterPro" id="IPR050640">
    <property type="entry name" value="Bact_2-comp_sensor_kinase"/>
</dbReference>
<keyword evidence="3" id="KW-0808">Transferase</keyword>
<evidence type="ECO:0000313" key="3">
    <source>
        <dbReference type="EMBL" id="MBO0952276.1"/>
    </source>
</evidence>
<keyword evidence="4" id="KW-1185">Reference proteome</keyword>
<dbReference type="EMBL" id="JAFMYW010000010">
    <property type="protein sequence ID" value="MBO0952276.1"/>
    <property type="molecule type" value="Genomic_DNA"/>
</dbReference>
<dbReference type="SUPFAM" id="SSF55874">
    <property type="entry name" value="ATPase domain of HSP90 chaperone/DNA topoisomerase II/histidine kinase"/>
    <property type="match status" value="1"/>
</dbReference>
<dbReference type="PANTHER" id="PTHR34220:SF7">
    <property type="entry name" value="SENSOR HISTIDINE KINASE YPDA"/>
    <property type="match status" value="1"/>
</dbReference>
<dbReference type="InterPro" id="IPR010559">
    <property type="entry name" value="Sig_transdc_His_kin_internal"/>
</dbReference>
<proteinExistence type="predicted"/>
<feature type="transmembrane region" description="Helical" evidence="1">
    <location>
        <begin position="75"/>
        <end position="97"/>
    </location>
</feature>
<dbReference type="Pfam" id="PF06580">
    <property type="entry name" value="His_kinase"/>
    <property type="match status" value="1"/>
</dbReference>
<feature type="transmembrane region" description="Helical" evidence="1">
    <location>
        <begin position="37"/>
        <end position="59"/>
    </location>
</feature>
<feature type="domain" description="Signal transduction histidine kinase internal region" evidence="2">
    <location>
        <begin position="158"/>
        <end position="236"/>
    </location>
</feature>
<dbReference type="Proteomes" id="UP000664628">
    <property type="component" value="Unassembled WGS sequence"/>
</dbReference>
<dbReference type="PANTHER" id="PTHR34220">
    <property type="entry name" value="SENSOR HISTIDINE KINASE YPDA"/>
    <property type="match status" value="1"/>
</dbReference>
<keyword evidence="1" id="KW-1133">Transmembrane helix</keyword>